<reference evidence="8" key="2">
    <citation type="submission" date="2025-09" db="UniProtKB">
        <authorList>
            <consortium name="Ensembl"/>
        </authorList>
    </citation>
    <scope>IDENTIFICATION</scope>
</reference>
<evidence type="ECO:0000256" key="5">
    <source>
        <dbReference type="SAM" id="Phobius"/>
    </source>
</evidence>
<dbReference type="AlphaFoldDB" id="A0A8B9YWB4"/>
<dbReference type="Proteomes" id="UP000694555">
    <property type="component" value="Unplaced"/>
</dbReference>
<dbReference type="PANTHER" id="PTHR14949:SF21">
    <property type="entry name" value="EPIDERMAL GROWTH FACTOR-LIKE PROTEIN 7"/>
    <property type="match status" value="1"/>
</dbReference>
<dbReference type="PROSITE" id="PS51041">
    <property type="entry name" value="EMI"/>
    <property type="match status" value="1"/>
</dbReference>
<dbReference type="Ensembl" id="ENSBJAT00000000187.1">
    <property type="protein sequence ID" value="ENSBJAP00000000179.1"/>
    <property type="gene ID" value="ENSBJAG00000000169.1"/>
</dbReference>
<accession>A0A8B9YWB4</accession>
<organism evidence="8 9">
    <name type="scientific">Buteo japonicus</name>
    <dbReference type="NCBI Taxonomy" id="224669"/>
    <lineage>
        <taxon>Eukaryota</taxon>
        <taxon>Metazoa</taxon>
        <taxon>Chordata</taxon>
        <taxon>Craniata</taxon>
        <taxon>Vertebrata</taxon>
        <taxon>Euteleostomi</taxon>
        <taxon>Archelosauria</taxon>
        <taxon>Archosauria</taxon>
        <taxon>Dinosauria</taxon>
        <taxon>Saurischia</taxon>
        <taxon>Theropoda</taxon>
        <taxon>Coelurosauria</taxon>
        <taxon>Aves</taxon>
        <taxon>Neognathae</taxon>
        <taxon>Neoaves</taxon>
        <taxon>Telluraves</taxon>
        <taxon>Accipitrimorphae</taxon>
        <taxon>Accipitriformes</taxon>
        <taxon>Accipitridae</taxon>
        <taxon>Accipitrinae</taxon>
        <taxon>Buteo</taxon>
    </lineage>
</organism>
<keyword evidence="5" id="KW-0472">Membrane</keyword>
<feature type="domain" description="EGF-like" evidence="6">
    <location>
        <begin position="95"/>
        <end position="129"/>
    </location>
</feature>
<dbReference type="Pfam" id="PF07546">
    <property type="entry name" value="EMI"/>
    <property type="match status" value="1"/>
</dbReference>
<reference evidence="8" key="1">
    <citation type="submission" date="2025-08" db="UniProtKB">
        <authorList>
            <consortium name="Ensembl"/>
        </authorList>
    </citation>
    <scope>IDENTIFICATION</scope>
</reference>
<dbReference type="PROSITE" id="PS50026">
    <property type="entry name" value="EGF_3"/>
    <property type="match status" value="1"/>
</dbReference>
<feature type="disulfide bond" evidence="4">
    <location>
        <begin position="99"/>
        <end position="109"/>
    </location>
</feature>
<feature type="transmembrane region" description="Helical" evidence="5">
    <location>
        <begin position="167"/>
        <end position="191"/>
    </location>
</feature>
<keyword evidence="3 4" id="KW-1015">Disulfide bond</keyword>
<evidence type="ECO:0000256" key="2">
    <source>
        <dbReference type="ARBA" id="ARBA00022837"/>
    </source>
</evidence>
<proteinExistence type="predicted"/>
<keyword evidence="1" id="KW-0732">Signal</keyword>
<evidence type="ECO:0000313" key="8">
    <source>
        <dbReference type="Ensembl" id="ENSBJAP00000000179.1"/>
    </source>
</evidence>
<name>A0A8B9YWB4_9AVES</name>
<dbReference type="PANTHER" id="PTHR14949">
    <property type="entry name" value="EGF-LIKE-DOMAIN, MULTIPLE 7, 8"/>
    <property type="match status" value="1"/>
</dbReference>
<keyword evidence="2" id="KW-0106">Calcium</keyword>
<keyword evidence="4" id="KW-0245">EGF-like domain</keyword>
<evidence type="ECO:0000259" key="6">
    <source>
        <dbReference type="PROSITE" id="PS50026"/>
    </source>
</evidence>
<dbReference type="GO" id="GO:0005576">
    <property type="term" value="C:extracellular region"/>
    <property type="evidence" value="ECO:0007669"/>
    <property type="project" value="TreeGrafter"/>
</dbReference>
<dbReference type="GO" id="GO:0009986">
    <property type="term" value="C:cell surface"/>
    <property type="evidence" value="ECO:0007669"/>
    <property type="project" value="TreeGrafter"/>
</dbReference>
<evidence type="ECO:0000313" key="9">
    <source>
        <dbReference type="Proteomes" id="UP000694555"/>
    </source>
</evidence>
<evidence type="ECO:0000259" key="7">
    <source>
        <dbReference type="PROSITE" id="PS51041"/>
    </source>
</evidence>
<evidence type="ECO:0000256" key="4">
    <source>
        <dbReference type="PROSITE-ProRule" id="PRU00076"/>
    </source>
</evidence>
<dbReference type="InterPro" id="IPR000742">
    <property type="entry name" value="EGF"/>
</dbReference>
<evidence type="ECO:0000256" key="1">
    <source>
        <dbReference type="ARBA" id="ARBA00022729"/>
    </source>
</evidence>
<keyword evidence="5" id="KW-1133">Transmembrane helix</keyword>
<dbReference type="CDD" id="cd00054">
    <property type="entry name" value="EGF_CA"/>
    <property type="match status" value="1"/>
</dbReference>
<sequence>GLGRKSLCSLQWSSFPPGSLRQLATSRTAAYTESHVQPVYQPYLTTCQGHRLCSTYRTIYRVAYRQAYKQLPQPVPSCCPGWSRLPGDAVPMFCLAALCWVPCQNGGSCTFPGRCACPPGWTGGKPVCYASTRTPTRTPTRIAPGQRCPMVWPGKDGKLGSQGSSDFSLAASVLPALMCSPGIHIFSLLLLRARSV</sequence>
<evidence type="ECO:0000256" key="3">
    <source>
        <dbReference type="ARBA" id="ARBA00023157"/>
    </source>
</evidence>
<feature type="domain" description="EMI" evidence="7">
    <location>
        <begin position="4"/>
        <end position="96"/>
    </location>
</feature>
<keyword evidence="9" id="KW-1185">Reference proteome</keyword>
<dbReference type="InterPro" id="IPR050969">
    <property type="entry name" value="Dev_Signal_Modulators"/>
</dbReference>
<comment type="caution">
    <text evidence="4">Lacks conserved residue(s) required for the propagation of feature annotation.</text>
</comment>
<dbReference type="PROSITE" id="PS01186">
    <property type="entry name" value="EGF_2"/>
    <property type="match status" value="1"/>
</dbReference>
<dbReference type="InterPro" id="IPR011489">
    <property type="entry name" value="EMI_domain"/>
</dbReference>
<dbReference type="Gene3D" id="2.10.25.10">
    <property type="entry name" value="Laminin"/>
    <property type="match status" value="1"/>
</dbReference>
<protein>
    <submittedName>
        <fullName evidence="8">Uncharacterized protein</fullName>
    </submittedName>
</protein>
<dbReference type="GO" id="GO:0005102">
    <property type="term" value="F:signaling receptor binding"/>
    <property type="evidence" value="ECO:0007669"/>
    <property type="project" value="TreeGrafter"/>
</dbReference>
<keyword evidence="5" id="KW-0812">Transmembrane</keyword>